<reference evidence="10 11" key="1">
    <citation type="submission" date="2016-10" db="EMBL/GenBank/DDBJ databases">
        <authorList>
            <person name="Varghese N."/>
            <person name="Submissions S."/>
        </authorList>
    </citation>
    <scope>NUCLEOTIDE SEQUENCE [LARGE SCALE GENOMIC DNA]</scope>
    <source>
        <strain evidence="10 11">DSM 16392</strain>
    </source>
</reference>
<dbReference type="EMBL" id="FOSK01000017">
    <property type="protein sequence ID" value="SFL12416.1"/>
    <property type="molecule type" value="Genomic_DNA"/>
</dbReference>
<dbReference type="RefSeq" id="WP_093523603.1">
    <property type="nucleotide sequence ID" value="NZ_FOSK01000017.1"/>
</dbReference>
<dbReference type="InterPro" id="IPR027417">
    <property type="entry name" value="P-loop_NTPase"/>
</dbReference>
<gene>
    <name evidence="10" type="ORF">SAMN04488518_11762</name>
</gene>
<feature type="compositionally biased region" description="Low complexity" evidence="7">
    <location>
        <begin position="535"/>
        <end position="549"/>
    </location>
</feature>
<feature type="region of interest" description="Disordered" evidence="7">
    <location>
        <begin position="523"/>
        <end position="619"/>
    </location>
</feature>
<evidence type="ECO:0000256" key="3">
    <source>
        <dbReference type="ARBA" id="ARBA00022806"/>
    </source>
</evidence>
<feature type="domain" description="Helicase C-terminal" evidence="9">
    <location>
        <begin position="237"/>
        <end position="408"/>
    </location>
</feature>
<dbReference type="CDD" id="cd12252">
    <property type="entry name" value="RRM_DbpA"/>
    <property type="match status" value="1"/>
</dbReference>
<dbReference type="InterPro" id="IPR011545">
    <property type="entry name" value="DEAD/DEAH_box_helicase_dom"/>
</dbReference>
<dbReference type="InterPro" id="IPR050079">
    <property type="entry name" value="DEAD_box_RNA_helicase"/>
</dbReference>
<protein>
    <submittedName>
        <fullName evidence="10">ATP-dependent RNA helicase DeaD</fullName>
    </submittedName>
</protein>
<dbReference type="GO" id="GO:0004386">
    <property type="term" value="F:helicase activity"/>
    <property type="evidence" value="ECO:0007669"/>
    <property type="project" value="UniProtKB-KW"/>
</dbReference>
<dbReference type="CDD" id="cd18787">
    <property type="entry name" value="SF2_C_DEAD"/>
    <property type="match status" value="1"/>
</dbReference>
<evidence type="ECO:0000259" key="8">
    <source>
        <dbReference type="PROSITE" id="PS51192"/>
    </source>
</evidence>
<dbReference type="SMART" id="SM00490">
    <property type="entry name" value="HELICc"/>
    <property type="match status" value="1"/>
</dbReference>
<dbReference type="SMART" id="SM00487">
    <property type="entry name" value="DEXDc"/>
    <property type="match status" value="1"/>
</dbReference>
<accession>A0A1I4F6I6</accession>
<dbReference type="Pfam" id="PF03880">
    <property type="entry name" value="DbpA"/>
    <property type="match status" value="1"/>
</dbReference>
<dbReference type="InterPro" id="IPR005580">
    <property type="entry name" value="DbpA/CsdA_RNA-bd_dom"/>
</dbReference>
<organism evidence="10 11">
    <name type="scientific">Pseudovibrio ascidiaceicola</name>
    <dbReference type="NCBI Taxonomy" id="285279"/>
    <lineage>
        <taxon>Bacteria</taxon>
        <taxon>Pseudomonadati</taxon>
        <taxon>Pseudomonadota</taxon>
        <taxon>Alphaproteobacteria</taxon>
        <taxon>Hyphomicrobiales</taxon>
        <taxon>Stappiaceae</taxon>
        <taxon>Pseudovibrio</taxon>
    </lineage>
</organism>
<keyword evidence="4 6" id="KW-0067">ATP-binding</keyword>
<feature type="domain" description="Helicase ATP-binding" evidence="8">
    <location>
        <begin position="31"/>
        <end position="207"/>
    </location>
</feature>
<dbReference type="InterPro" id="IPR044742">
    <property type="entry name" value="DEAD/DEAH_RhlB"/>
</dbReference>
<dbReference type="InterPro" id="IPR001650">
    <property type="entry name" value="Helicase_C-like"/>
</dbReference>
<sequence length="619" mass="67460">MTIPEGVAPALSTALEKREYTSLTPVQTAVLDEKLKGKDLLVSAQTGSGKTVAFGIAIAPELLGDEERMGRANEPLALCVAPTRELAIQVSKELEWLYGEAGARITTCVGGMDMRRERRNLSAGAHIVVGTPGRLRDHIERGSFDTSSLRTVVLDEADEMLDLGFREDLEFILGAAPQERRTLLFSATVPQQIESLAKRFQRDAQRISTVSNREQHADIEYRAMQVAPNDRENAIINVLRFYEAQNTIIFCGTREMVKHLSARLGNRGFAVVALSGELSQAERNHALGAMRNGRARVCVATDVAARGIDLPNLDLVIHADLPNNADTLLHRSGRTGRAGRKGVCTLVVPHTRRRTATRLLGFAKVKAEWAPAPTADEIRNKDRERILASSDLQEAPSEEDLPMVKELLEKFTAEQIAAAYMRQIHQGLPAPEELLATSNNFDSERERKPRKDFDNGVWFRLNVGRKHNAEPRWLLPMICRAGHITKKDIGSIRIFDADARFELDAKLADKFLETVKENGTGEKSITITRIEGNPERSSSGRPGGNRNNRSGGGGGGYRGEGGRGEGGRGGEGRGRGRREGGGGGGYRGGEGRGRGGEGRGRGEGKPGGGKSFRDNRGGE</sequence>
<dbReference type="Proteomes" id="UP000199598">
    <property type="component" value="Unassembled WGS sequence"/>
</dbReference>
<feature type="compositionally biased region" description="Basic and acidic residues" evidence="7">
    <location>
        <begin position="589"/>
        <end position="604"/>
    </location>
</feature>
<evidence type="ECO:0000256" key="4">
    <source>
        <dbReference type="ARBA" id="ARBA00022840"/>
    </source>
</evidence>
<comment type="caution">
    <text evidence="10">The sequence shown here is derived from an EMBL/GenBank/DDBJ whole genome shotgun (WGS) entry which is preliminary data.</text>
</comment>
<evidence type="ECO:0000256" key="7">
    <source>
        <dbReference type="SAM" id="MobiDB-lite"/>
    </source>
</evidence>
<keyword evidence="11" id="KW-1185">Reference proteome</keyword>
<evidence type="ECO:0000256" key="6">
    <source>
        <dbReference type="RuleBase" id="RU000492"/>
    </source>
</evidence>
<dbReference type="InterPro" id="IPR014001">
    <property type="entry name" value="Helicase_ATP-bd"/>
</dbReference>
<dbReference type="InterPro" id="IPR000629">
    <property type="entry name" value="RNA-helicase_DEAD-box_CS"/>
</dbReference>
<dbReference type="PROSITE" id="PS51192">
    <property type="entry name" value="HELICASE_ATP_BIND_1"/>
    <property type="match status" value="1"/>
</dbReference>
<keyword evidence="1 6" id="KW-0547">Nucleotide-binding</keyword>
<keyword evidence="2 6" id="KW-0378">Hydrolase</keyword>
<dbReference type="SUPFAM" id="SSF52540">
    <property type="entry name" value="P-loop containing nucleoside triphosphate hydrolases"/>
    <property type="match status" value="1"/>
</dbReference>
<dbReference type="InterPro" id="IPR012677">
    <property type="entry name" value="Nucleotide-bd_a/b_plait_sf"/>
</dbReference>
<evidence type="ECO:0000256" key="1">
    <source>
        <dbReference type="ARBA" id="ARBA00022741"/>
    </source>
</evidence>
<comment type="similarity">
    <text evidence="5 6">Belongs to the DEAD box helicase family.</text>
</comment>
<dbReference type="Pfam" id="PF00270">
    <property type="entry name" value="DEAD"/>
    <property type="match status" value="1"/>
</dbReference>
<dbReference type="PANTHER" id="PTHR47959">
    <property type="entry name" value="ATP-DEPENDENT RNA HELICASE RHLE-RELATED"/>
    <property type="match status" value="1"/>
</dbReference>
<dbReference type="PROSITE" id="PS51194">
    <property type="entry name" value="HELICASE_CTER"/>
    <property type="match status" value="1"/>
</dbReference>
<evidence type="ECO:0000313" key="10">
    <source>
        <dbReference type="EMBL" id="SFL12416.1"/>
    </source>
</evidence>
<evidence type="ECO:0000259" key="9">
    <source>
        <dbReference type="PROSITE" id="PS51194"/>
    </source>
</evidence>
<dbReference type="CDD" id="cd00268">
    <property type="entry name" value="DEADc"/>
    <property type="match status" value="1"/>
</dbReference>
<evidence type="ECO:0000256" key="2">
    <source>
        <dbReference type="ARBA" id="ARBA00022801"/>
    </source>
</evidence>
<dbReference type="Gene3D" id="3.30.70.330">
    <property type="match status" value="1"/>
</dbReference>
<feature type="compositionally biased region" description="Gly residues" evidence="7">
    <location>
        <begin position="550"/>
        <end position="559"/>
    </location>
</feature>
<feature type="compositionally biased region" description="Basic and acidic residues" evidence="7">
    <location>
        <begin position="560"/>
        <end position="580"/>
    </location>
</feature>
<proteinExistence type="inferred from homology"/>
<name>A0A1I4F6I6_9HYPH</name>
<dbReference type="Pfam" id="PF00271">
    <property type="entry name" value="Helicase_C"/>
    <property type="match status" value="1"/>
</dbReference>
<evidence type="ECO:0000256" key="5">
    <source>
        <dbReference type="ARBA" id="ARBA00038437"/>
    </source>
</evidence>
<keyword evidence="3 6" id="KW-0347">Helicase</keyword>
<evidence type="ECO:0000313" key="11">
    <source>
        <dbReference type="Proteomes" id="UP000199598"/>
    </source>
</evidence>
<dbReference type="PANTHER" id="PTHR47959:SF1">
    <property type="entry name" value="ATP-DEPENDENT RNA HELICASE DBPA"/>
    <property type="match status" value="1"/>
</dbReference>
<dbReference type="PROSITE" id="PS00039">
    <property type="entry name" value="DEAD_ATP_HELICASE"/>
    <property type="match status" value="1"/>
</dbReference>
<dbReference type="Gene3D" id="3.40.50.300">
    <property type="entry name" value="P-loop containing nucleotide triphosphate hydrolases"/>
    <property type="match status" value="2"/>
</dbReference>